<reference evidence="1 2" key="1">
    <citation type="submission" date="2024-11" db="EMBL/GenBank/DDBJ databases">
        <title>A near-complete genome assembly of Cinchona calisaya.</title>
        <authorList>
            <person name="Lian D.C."/>
            <person name="Zhao X.W."/>
            <person name="Wei L."/>
        </authorList>
    </citation>
    <scope>NUCLEOTIDE SEQUENCE [LARGE SCALE GENOMIC DNA]</scope>
    <source>
        <tissue evidence="1">Nenye</tissue>
    </source>
</reference>
<dbReference type="EMBL" id="JBJUIK010000009">
    <property type="protein sequence ID" value="KAL3518735.1"/>
    <property type="molecule type" value="Genomic_DNA"/>
</dbReference>
<sequence>MAAIGIIYEIVEVCVLDYFNVHLVNPVTCDMNEASNATKDEAKFSGMGDFDINLTFGDVHLEHDSSEGKEFHDNDYAFDDDDDGLIYETYAHVENMEMRCSHSWMCKRLLPNCSGYAP</sequence>
<organism evidence="1 2">
    <name type="scientific">Cinchona calisaya</name>
    <dbReference type="NCBI Taxonomy" id="153742"/>
    <lineage>
        <taxon>Eukaryota</taxon>
        <taxon>Viridiplantae</taxon>
        <taxon>Streptophyta</taxon>
        <taxon>Embryophyta</taxon>
        <taxon>Tracheophyta</taxon>
        <taxon>Spermatophyta</taxon>
        <taxon>Magnoliopsida</taxon>
        <taxon>eudicotyledons</taxon>
        <taxon>Gunneridae</taxon>
        <taxon>Pentapetalae</taxon>
        <taxon>asterids</taxon>
        <taxon>lamiids</taxon>
        <taxon>Gentianales</taxon>
        <taxon>Rubiaceae</taxon>
        <taxon>Cinchonoideae</taxon>
        <taxon>Cinchoneae</taxon>
        <taxon>Cinchona</taxon>
    </lineage>
</organism>
<proteinExistence type="predicted"/>
<keyword evidence="2" id="KW-1185">Reference proteome</keyword>
<evidence type="ECO:0000313" key="2">
    <source>
        <dbReference type="Proteomes" id="UP001630127"/>
    </source>
</evidence>
<dbReference type="Proteomes" id="UP001630127">
    <property type="component" value="Unassembled WGS sequence"/>
</dbReference>
<protein>
    <submittedName>
        <fullName evidence="1">Uncharacterized protein</fullName>
    </submittedName>
</protein>
<gene>
    <name evidence="1" type="ORF">ACH5RR_021324</name>
</gene>
<evidence type="ECO:0000313" key="1">
    <source>
        <dbReference type="EMBL" id="KAL3518735.1"/>
    </source>
</evidence>
<name>A0ABD2ZGZ5_9GENT</name>
<dbReference type="AlphaFoldDB" id="A0ABD2ZGZ5"/>
<accession>A0ABD2ZGZ5</accession>
<comment type="caution">
    <text evidence="1">The sequence shown here is derived from an EMBL/GenBank/DDBJ whole genome shotgun (WGS) entry which is preliminary data.</text>
</comment>